<sequence length="183" mass="20222">MYDPGFKKGTAYKFGELPVFGPHISNKLLKMVGADRGLFFKGRTCENQGLGIVAFAYYRRVVENQKNRILNEIVKVAEKIGSEEETIKQLKQAIQETQFTKALTMIKAALPQSLLINGHNPLALLHSALSEGLHGHSDEECLELATSVRVVLSELSERLAQALKDDSEVSKALQNLISKKSGK</sequence>
<dbReference type="Proteomes" id="UP000632273">
    <property type="component" value="Unassembled WGS sequence"/>
</dbReference>
<reference evidence="2" key="1">
    <citation type="journal article" date="2019" name="Int. J. Syst. Evol. Microbiol.">
        <title>The Global Catalogue of Microorganisms (GCM) 10K type strain sequencing project: providing services to taxonomists for standard genome sequencing and annotation.</title>
        <authorList>
            <consortium name="The Broad Institute Genomics Platform"/>
            <consortium name="The Broad Institute Genome Sequencing Center for Infectious Disease"/>
            <person name="Wu L."/>
            <person name="Ma J."/>
        </authorList>
    </citation>
    <scope>NUCLEOTIDE SEQUENCE [LARGE SCALE GENOMIC DNA]</scope>
    <source>
        <strain evidence="2">CGMCC 1.15197</strain>
    </source>
</reference>
<evidence type="ECO:0000313" key="2">
    <source>
        <dbReference type="Proteomes" id="UP000632273"/>
    </source>
</evidence>
<protein>
    <submittedName>
        <fullName evidence="1">Uncharacterized protein</fullName>
    </submittedName>
</protein>
<accession>A0ABQ1TWQ0</accession>
<organism evidence="1 2">
    <name type="scientific">Hymenobacter cavernae</name>
    <dbReference type="NCBI Taxonomy" id="2044852"/>
    <lineage>
        <taxon>Bacteria</taxon>
        <taxon>Pseudomonadati</taxon>
        <taxon>Bacteroidota</taxon>
        <taxon>Cytophagia</taxon>
        <taxon>Cytophagales</taxon>
        <taxon>Hymenobacteraceae</taxon>
        <taxon>Hymenobacter</taxon>
    </lineage>
</organism>
<dbReference type="EMBL" id="BMHT01000002">
    <property type="protein sequence ID" value="GGF05680.1"/>
    <property type="molecule type" value="Genomic_DNA"/>
</dbReference>
<dbReference type="RefSeq" id="WP_229755149.1">
    <property type="nucleotide sequence ID" value="NZ_BMHT01000002.1"/>
</dbReference>
<evidence type="ECO:0000313" key="1">
    <source>
        <dbReference type="EMBL" id="GGF05680.1"/>
    </source>
</evidence>
<comment type="caution">
    <text evidence="1">The sequence shown here is derived from an EMBL/GenBank/DDBJ whole genome shotgun (WGS) entry which is preliminary data.</text>
</comment>
<name>A0ABQ1TWQ0_9BACT</name>
<proteinExistence type="predicted"/>
<keyword evidence="2" id="KW-1185">Reference proteome</keyword>
<gene>
    <name evidence="1" type="ORF">GCM10011383_15970</name>
</gene>